<keyword evidence="5 7" id="KW-1133">Transmembrane helix</keyword>
<accession>A0A4Q9DNY4</accession>
<evidence type="ECO:0000256" key="4">
    <source>
        <dbReference type="ARBA" id="ARBA00022692"/>
    </source>
</evidence>
<feature type="transmembrane region" description="Helical" evidence="7">
    <location>
        <begin position="260"/>
        <end position="282"/>
    </location>
</feature>
<sequence length="292" mass="33024">MDKKKAWELIRPYLMILPAMVGIILFVIYPVLYLIKLSFYKYNLMNKDKSKFIGFDNFTQIFTREDFYASLVNTIVYTVGVVLLTILISLLIAVWLNKKSRFNAFVRAGIFTPHIISIVSIAFVWMWLMEPGHGLLNFLLKSLGMPTSQWLQSSQTAMISIIIVSVWHGIGYYTLIIVAALQGISPSIYEAAALDNASKFKVFYKITLPLISPQLFFILIIMTIGSFKVFDTVKIMTGGGPNGATTTLVYYIYEFRSNSIGYASATGVVLMAIIALLTFVYFRLLSSKVHYQ</sequence>
<comment type="similarity">
    <text evidence="7">Belongs to the binding-protein-dependent transport system permease family.</text>
</comment>
<keyword evidence="4 7" id="KW-0812">Transmembrane</keyword>
<dbReference type="OrthoDB" id="9788108at2"/>
<dbReference type="PROSITE" id="PS50928">
    <property type="entry name" value="ABC_TM1"/>
    <property type="match status" value="1"/>
</dbReference>
<organism evidence="9 10">
    <name type="scientific">Paenibacillus thalictri</name>
    <dbReference type="NCBI Taxonomy" id="2527873"/>
    <lineage>
        <taxon>Bacteria</taxon>
        <taxon>Bacillati</taxon>
        <taxon>Bacillota</taxon>
        <taxon>Bacilli</taxon>
        <taxon>Bacillales</taxon>
        <taxon>Paenibacillaceae</taxon>
        <taxon>Paenibacillus</taxon>
    </lineage>
</organism>
<dbReference type="Gene3D" id="1.10.3720.10">
    <property type="entry name" value="MetI-like"/>
    <property type="match status" value="1"/>
</dbReference>
<feature type="transmembrane region" description="Helical" evidence="7">
    <location>
        <begin position="202"/>
        <end position="227"/>
    </location>
</feature>
<gene>
    <name evidence="9" type="ORF">EYB31_22535</name>
</gene>
<feature type="transmembrane region" description="Helical" evidence="7">
    <location>
        <begin position="108"/>
        <end position="128"/>
    </location>
</feature>
<dbReference type="PANTHER" id="PTHR30193">
    <property type="entry name" value="ABC TRANSPORTER PERMEASE PROTEIN"/>
    <property type="match status" value="1"/>
</dbReference>
<dbReference type="Proteomes" id="UP000293142">
    <property type="component" value="Unassembled WGS sequence"/>
</dbReference>
<comment type="subcellular location">
    <subcellularLocation>
        <location evidence="1 7">Cell membrane</location>
        <topology evidence="1 7">Multi-pass membrane protein</topology>
    </subcellularLocation>
</comment>
<evidence type="ECO:0000256" key="3">
    <source>
        <dbReference type="ARBA" id="ARBA00022475"/>
    </source>
</evidence>
<protein>
    <submittedName>
        <fullName evidence="9">Sugar ABC transporter permease</fullName>
    </submittedName>
</protein>
<comment type="caution">
    <text evidence="9">The sequence shown here is derived from an EMBL/GenBank/DDBJ whole genome shotgun (WGS) entry which is preliminary data.</text>
</comment>
<evidence type="ECO:0000256" key="6">
    <source>
        <dbReference type="ARBA" id="ARBA00023136"/>
    </source>
</evidence>
<evidence type="ECO:0000256" key="7">
    <source>
        <dbReference type="RuleBase" id="RU363032"/>
    </source>
</evidence>
<dbReference type="CDD" id="cd06261">
    <property type="entry name" value="TM_PBP2"/>
    <property type="match status" value="1"/>
</dbReference>
<evidence type="ECO:0000313" key="10">
    <source>
        <dbReference type="Proteomes" id="UP000293142"/>
    </source>
</evidence>
<dbReference type="GO" id="GO:0005886">
    <property type="term" value="C:plasma membrane"/>
    <property type="evidence" value="ECO:0007669"/>
    <property type="project" value="UniProtKB-SubCell"/>
</dbReference>
<dbReference type="InterPro" id="IPR000515">
    <property type="entry name" value="MetI-like"/>
</dbReference>
<feature type="domain" description="ABC transmembrane type-1" evidence="8">
    <location>
        <begin position="71"/>
        <end position="281"/>
    </location>
</feature>
<dbReference type="SUPFAM" id="SSF161098">
    <property type="entry name" value="MetI-like"/>
    <property type="match status" value="1"/>
</dbReference>
<keyword evidence="2 7" id="KW-0813">Transport</keyword>
<evidence type="ECO:0000256" key="1">
    <source>
        <dbReference type="ARBA" id="ARBA00004651"/>
    </source>
</evidence>
<keyword evidence="10" id="KW-1185">Reference proteome</keyword>
<dbReference type="AlphaFoldDB" id="A0A4Q9DNY4"/>
<feature type="transmembrane region" description="Helical" evidence="7">
    <location>
        <begin position="75"/>
        <end position="96"/>
    </location>
</feature>
<name>A0A4Q9DNY4_9BACL</name>
<dbReference type="Pfam" id="PF00528">
    <property type="entry name" value="BPD_transp_1"/>
    <property type="match status" value="1"/>
</dbReference>
<dbReference type="EMBL" id="SIRE01000016">
    <property type="protein sequence ID" value="TBL75762.1"/>
    <property type="molecule type" value="Genomic_DNA"/>
</dbReference>
<evidence type="ECO:0000313" key="9">
    <source>
        <dbReference type="EMBL" id="TBL75762.1"/>
    </source>
</evidence>
<reference evidence="9 10" key="1">
    <citation type="submission" date="2019-02" db="EMBL/GenBank/DDBJ databases">
        <title>Paenibacillus sp. nov., isolated from surface-sterilized tissue of Thalictrum simplex L.</title>
        <authorList>
            <person name="Tuo L."/>
        </authorList>
    </citation>
    <scope>NUCLEOTIDE SEQUENCE [LARGE SCALE GENOMIC DNA]</scope>
    <source>
        <strain evidence="9 10">N2SHLJ1</strain>
    </source>
</reference>
<dbReference type="InterPro" id="IPR051393">
    <property type="entry name" value="ABC_transporter_permease"/>
</dbReference>
<evidence type="ECO:0000259" key="8">
    <source>
        <dbReference type="PROSITE" id="PS50928"/>
    </source>
</evidence>
<evidence type="ECO:0000256" key="2">
    <source>
        <dbReference type="ARBA" id="ARBA00022448"/>
    </source>
</evidence>
<feature type="transmembrane region" description="Helical" evidence="7">
    <location>
        <begin position="157"/>
        <end position="181"/>
    </location>
</feature>
<dbReference type="PANTHER" id="PTHR30193:SF37">
    <property type="entry name" value="INNER MEMBRANE ABC TRANSPORTER PERMEASE PROTEIN YCJO"/>
    <property type="match status" value="1"/>
</dbReference>
<evidence type="ECO:0000256" key="5">
    <source>
        <dbReference type="ARBA" id="ARBA00022989"/>
    </source>
</evidence>
<feature type="transmembrane region" description="Helical" evidence="7">
    <location>
        <begin position="12"/>
        <end position="35"/>
    </location>
</feature>
<dbReference type="RefSeq" id="WP_131015674.1">
    <property type="nucleotide sequence ID" value="NZ_SIRE01000016.1"/>
</dbReference>
<keyword evidence="6 7" id="KW-0472">Membrane</keyword>
<dbReference type="GO" id="GO:0055085">
    <property type="term" value="P:transmembrane transport"/>
    <property type="evidence" value="ECO:0007669"/>
    <property type="project" value="InterPro"/>
</dbReference>
<proteinExistence type="inferred from homology"/>
<keyword evidence="3" id="KW-1003">Cell membrane</keyword>
<dbReference type="SUPFAM" id="SSF160964">
    <property type="entry name" value="MalF N-terminal region-like"/>
    <property type="match status" value="1"/>
</dbReference>
<dbReference type="InterPro" id="IPR035906">
    <property type="entry name" value="MetI-like_sf"/>
</dbReference>